<dbReference type="InterPro" id="IPR036890">
    <property type="entry name" value="HATPase_C_sf"/>
</dbReference>
<dbReference type="Pfam" id="PF07730">
    <property type="entry name" value="HisKA_3"/>
    <property type="match status" value="1"/>
</dbReference>
<keyword evidence="9" id="KW-0812">Transmembrane</keyword>
<dbReference type="RefSeq" id="WP_188703153.1">
    <property type="nucleotide sequence ID" value="NZ_BMMQ01000013.1"/>
</dbReference>
<keyword evidence="9" id="KW-1133">Transmembrane helix</keyword>
<feature type="domain" description="Putative sensor" evidence="12">
    <location>
        <begin position="26"/>
        <end position="214"/>
    </location>
</feature>
<feature type="domain" description="Signal transduction histidine kinase subgroup 3 dimerisation and phosphoacceptor" evidence="11">
    <location>
        <begin position="420"/>
        <end position="485"/>
    </location>
</feature>
<keyword evidence="8" id="KW-0902">Two-component regulatory system</keyword>
<dbReference type="PANTHER" id="PTHR24421:SF10">
    <property type="entry name" value="NITRATE_NITRITE SENSOR PROTEIN NARQ"/>
    <property type="match status" value="1"/>
</dbReference>
<feature type="transmembrane region" description="Helical" evidence="9">
    <location>
        <begin position="183"/>
        <end position="201"/>
    </location>
</feature>
<dbReference type="InterPro" id="IPR050482">
    <property type="entry name" value="Sensor_HK_TwoCompSys"/>
</dbReference>
<comment type="caution">
    <text evidence="13">The sequence shown here is derived from an EMBL/GenBank/DDBJ whole genome shotgun (WGS) entry which is preliminary data.</text>
</comment>
<dbReference type="CDD" id="cd16917">
    <property type="entry name" value="HATPase_UhpB-NarQ-NarX-like"/>
    <property type="match status" value="1"/>
</dbReference>
<keyword evidence="4" id="KW-0808">Transferase</keyword>
<feature type="transmembrane region" description="Helical" evidence="9">
    <location>
        <begin position="243"/>
        <end position="264"/>
    </location>
</feature>
<feature type="transmembrane region" description="Helical" evidence="9">
    <location>
        <begin position="317"/>
        <end position="336"/>
    </location>
</feature>
<evidence type="ECO:0000256" key="2">
    <source>
        <dbReference type="ARBA" id="ARBA00012438"/>
    </source>
</evidence>
<sequence>MIAEPSERGRRRIYSVAGLLRDARLVLPGAAISLAAFALLVPLFSLSIATLIVWIGAFLLPLALLLAGAFARLSRARVRQWGAELPEVSYRPRAPGIAGRIARIGEPRRWLDLAYEGLIALPLRLVSFVIAIVWIVVPIAGLTYGLWGGFLPAEEHTTIGQILTAVMGGRVDENWAHSFGLDAAFNALVGLLFAVTLPLVMRGLARSEAAVTRAALGGARTVPQDARAGGDGKDRLPASTGDGWTWILVSLAAVAMLAVSWPVFAVLHGASPWAAMLVSLLQAAALLLAVRVPAAGIALQTAGFVATVPLTATSSPWPWPVTMLIAHCLLVLVIALRRSWPWAIGAWLAPQLGVFAAASFQGLTPGWSAAAASLVVSASVTLGIAVVGAAFRAIVASRGALRIERQANAHLSAQRREIDERTRIAQELHDVVAHGLSVISVQATTAVYRHPGLDQALQEEFSSIAQSSRQALSEMRGLLALLRSSDGEVAAPLAPQPTLDDVGRLVETTRQSGARIDLRVSGTDEPAAPVPPLAGLAAYRIVQEALSNAVRHAPGSVIAVEIGVERTRLVVDVRNGPQDPSRAHTPAPGAGLGLAGAAERAQALGGVLRAGPLGDGFLVNAVIPLV</sequence>
<keyword evidence="9" id="KW-0472">Membrane</keyword>
<dbReference type="Proteomes" id="UP000638043">
    <property type="component" value="Unassembled WGS sequence"/>
</dbReference>
<evidence type="ECO:0000256" key="1">
    <source>
        <dbReference type="ARBA" id="ARBA00000085"/>
    </source>
</evidence>
<keyword evidence="6 13" id="KW-0418">Kinase</keyword>
<comment type="catalytic activity">
    <reaction evidence="1">
        <text>ATP + protein L-histidine = ADP + protein N-phospho-L-histidine.</text>
        <dbReference type="EC" id="2.7.13.3"/>
    </reaction>
</comment>
<proteinExistence type="predicted"/>
<evidence type="ECO:0000259" key="11">
    <source>
        <dbReference type="Pfam" id="PF07730"/>
    </source>
</evidence>
<dbReference type="Gene3D" id="1.20.5.1930">
    <property type="match status" value="1"/>
</dbReference>
<evidence type="ECO:0000256" key="8">
    <source>
        <dbReference type="ARBA" id="ARBA00023012"/>
    </source>
</evidence>
<name>A0ABQ2N574_9MICO</name>
<keyword evidence="7" id="KW-0067">ATP-binding</keyword>
<evidence type="ECO:0000256" key="7">
    <source>
        <dbReference type="ARBA" id="ARBA00022840"/>
    </source>
</evidence>
<dbReference type="InterPro" id="IPR025828">
    <property type="entry name" value="Put_sensor_dom"/>
</dbReference>
<dbReference type="SUPFAM" id="SSF55874">
    <property type="entry name" value="ATPase domain of HSP90 chaperone/DNA topoisomerase II/histidine kinase"/>
    <property type="match status" value="1"/>
</dbReference>
<keyword evidence="14" id="KW-1185">Reference proteome</keyword>
<dbReference type="PANTHER" id="PTHR24421">
    <property type="entry name" value="NITRATE/NITRITE SENSOR PROTEIN NARX-RELATED"/>
    <property type="match status" value="1"/>
</dbReference>
<dbReference type="InterPro" id="IPR011712">
    <property type="entry name" value="Sig_transdc_His_kin_sub3_dim/P"/>
</dbReference>
<evidence type="ECO:0000313" key="14">
    <source>
        <dbReference type="Proteomes" id="UP000638043"/>
    </source>
</evidence>
<dbReference type="Gene3D" id="3.30.565.10">
    <property type="entry name" value="Histidine kinase-like ATPase, C-terminal domain"/>
    <property type="match status" value="1"/>
</dbReference>
<protein>
    <recommendedName>
        <fullName evidence="2">histidine kinase</fullName>
        <ecNumber evidence="2">2.7.13.3</ecNumber>
    </recommendedName>
</protein>
<accession>A0ABQ2N574</accession>
<evidence type="ECO:0000256" key="4">
    <source>
        <dbReference type="ARBA" id="ARBA00022679"/>
    </source>
</evidence>
<dbReference type="GO" id="GO:0016301">
    <property type="term" value="F:kinase activity"/>
    <property type="evidence" value="ECO:0007669"/>
    <property type="project" value="UniProtKB-KW"/>
</dbReference>
<feature type="transmembrane region" description="Helical" evidence="9">
    <location>
        <begin position="369"/>
        <end position="395"/>
    </location>
</feature>
<evidence type="ECO:0000259" key="10">
    <source>
        <dbReference type="Pfam" id="PF02518"/>
    </source>
</evidence>
<feature type="transmembrane region" description="Helical" evidence="9">
    <location>
        <begin position="125"/>
        <end position="147"/>
    </location>
</feature>
<dbReference type="InterPro" id="IPR003594">
    <property type="entry name" value="HATPase_dom"/>
</dbReference>
<reference evidence="14" key="1">
    <citation type="journal article" date="2019" name="Int. J. Syst. Evol. Microbiol.">
        <title>The Global Catalogue of Microorganisms (GCM) 10K type strain sequencing project: providing services to taxonomists for standard genome sequencing and annotation.</title>
        <authorList>
            <consortium name="The Broad Institute Genomics Platform"/>
            <consortium name="The Broad Institute Genome Sequencing Center for Infectious Disease"/>
            <person name="Wu L."/>
            <person name="Ma J."/>
        </authorList>
    </citation>
    <scope>NUCLEOTIDE SEQUENCE [LARGE SCALE GENOMIC DNA]</scope>
    <source>
        <strain evidence="14">CGMCC 4.7181</strain>
    </source>
</reference>
<keyword evidence="3" id="KW-0597">Phosphoprotein</keyword>
<evidence type="ECO:0000256" key="9">
    <source>
        <dbReference type="SAM" id="Phobius"/>
    </source>
</evidence>
<evidence type="ECO:0000256" key="6">
    <source>
        <dbReference type="ARBA" id="ARBA00022777"/>
    </source>
</evidence>
<organism evidence="13 14">
    <name type="scientific">Microbacterium nanhaiense</name>
    <dbReference type="NCBI Taxonomy" id="1301026"/>
    <lineage>
        <taxon>Bacteria</taxon>
        <taxon>Bacillati</taxon>
        <taxon>Actinomycetota</taxon>
        <taxon>Actinomycetes</taxon>
        <taxon>Micrococcales</taxon>
        <taxon>Microbacteriaceae</taxon>
        <taxon>Microbacterium</taxon>
    </lineage>
</organism>
<evidence type="ECO:0000256" key="5">
    <source>
        <dbReference type="ARBA" id="ARBA00022741"/>
    </source>
</evidence>
<feature type="domain" description="Histidine kinase/HSP90-like ATPase" evidence="10">
    <location>
        <begin position="538"/>
        <end position="610"/>
    </location>
</feature>
<feature type="transmembrane region" description="Helical" evidence="9">
    <location>
        <begin position="51"/>
        <end position="71"/>
    </location>
</feature>
<keyword evidence="5" id="KW-0547">Nucleotide-binding</keyword>
<evidence type="ECO:0000313" key="13">
    <source>
        <dbReference type="EMBL" id="GGO67441.1"/>
    </source>
</evidence>
<feature type="transmembrane region" description="Helical" evidence="9">
    <location>
        <begin position="25"/>
        <end position="45"/>
    </location>
</feature>
<dbReference type="Pfam" id="PF02518">
    <property type="entry name" value="HATPase_c"/>
    <property type="match status" value="1"/>
</dbReference>
<evidence type="ECO:0000259" key="12">
    <source>
        <dbReference type="Pfam" id="PF13796"/>
    </source>
</evidence>
<dbReference type="Pfam" id="PF13796">
    <property type="entry name" value="Sensor"/>
    <property type="match status" value="1"/>
</dbReference>
<dbReference type="EC" id="2.7.13.3" evidence="2"/>
<feature type="transmembrane region" description="Helical" evidence="9">
    <location>
        <begin position="343"/>
        <end position="363"/>
    </location>
</feature>
<dbReference type="EMBL" id="BMMQ01000013">
    <property type="protein sequence ID" value="GGO67441.1"/>
    <property type="molecule type" value="Genomic_DNA"/>
</dbReference>
<evidence type="ECO:0000256" key="3">
    <source>
        <dbReference type="ARBA" id="ARBA00022553"/>
    </source>
</evidence>
<gene>
    <name evidence="13" type="ORF">GCM10010910_29220</name>
</gene>